<accession>A0A9D4ULL7</accession>
<dbReference type="GO" id="GO:0005737">
    <property type="term" value="C:cytoplasm"/>
    <property type="evidence" value="ECO:0007669"/>
    <property type="project" value="TreeGrafter"/>
</dbReference>
<dbReference type="InterPro" id="IPR052587">
    <property type="entry name" value="TELO2-interacting_protein_1"/>
</dbReference>
<dbReference type="InterPro" id="IPR057566">
    <property type="entry name" value="TPR_TTI1_N"/>
</dbReference>
<evidence type="ECO:0000259" key="1">
    <source>
        <dbReference type="Pfam" id="PF24173"/>
    </source>
</evidence>
<reference evidence="3" key="1">
    <citation type="submission" date="2021-01" db="EMBL/GenBank/DDBJ databases">
        <title>Adiantum capillus-veneris genome.</title>
        <authorList>
            <person name="Fang Y."/>
            <person name="Liao Q."/>
        </authorList>
    </citation>
    <scope>NUCLEOTIDE SEQUENCE</scope>
    <source>
        <strain evidence="3">H3</strain>
        <tissue evidence="3">Leaf</tissue>
    </source>
</reference>
<dbReference type="Gene3D" id="1.25.10.10">
    <property type="entry name" value="Leucine-rich Repeat Variant"/>
    <property type="match status" value="2"/>
</dbReference>
<dbReference type="SUPFAM" id="SSF48371">
    <property type="entry name" value="ARM repeat"/>
    <property type="match status" value="2"/>
</dbReference>
<evidence type="ECO:0000259" key="2">
    <source>
        <dbReference type="Pfam" id="PF24181"/>
    </source>
</evidence>
<proteinExistence type="predicted"/>
<dbReference type="Pfam" id="PF24173">
    <property type="entry name" value="TPR_TTI1_N"/>
    <property type="match status" value="1"/>
</dbReference>
<dbReference type="PANTHER" id="PTHR18460">
    <property type="entry name" value="TEL2 INTERACTING PROTEIN 1 TTI1 FAMILY MEMBER"/>
    <property type="match status" value="1"/>
</dbReference>
<protein>
    <recommendedName>
        <fullName evidence="5">ARM repeat superfamily protein</fullName>
    </recommendedName>
</protein>
<keyword evidence="4" id="KW-1185">Reference proteome</keyword>
<dbReference type="InterPro" id="IPR057567">
    <property type="entry name" value="TPR_TTI1_C"/>
</dbReference>
<dbReference type="InterPro" id="IPR016024">
    <property type="entry name" value="ARM-type_fold"/>
</dbReference>
<sequence length="1350" mass="146621">MDSVIDDSCVWLLSLKGYFYVHAKLLVIEIRYVLFPLQLLLDASIASRSQRSSKEANTIQPILPPISKQPPDLHIADKIAEGVLGCIEELLLRCPITMTSQLSVLLRKLTAAAMLSSDEASEEFRHAAVKCLKIMFSGLQSCGRSFCGCKLSALRNSIISNEGSLKVDIVSTLSFLSQNTSEGQVEEEMGESCEDCPIEFLQSEKMSAPVGHLLSLFLQISESEASKGRIGSANLRIDALLALRILMLKVGAADALAFFLPGVASRLVKSLQSSKKLNAGVSELTYPTGAAGSSKAAEQSVRALSELLVLVLADDRNRTVLEVSPLLTGPHAHTSTSEGNISIEAALTTLRKGSHGLEESKNTLLDSAATDNKNILAASSGNTAQNLLADSEGSQKFRVERSKTWMGFTVQQIRTLLALCFPSLCCHSAPSVRLAVVESAVLLISTCRRSLEGFMPTLLESLLAMACDDWPHVASAAHTFLASLTVQQHGQNGVLRDVKSGLRQIICRLLDRLPKALYSGDNNLCSFLSRQLLAAMFFGGPSAVSECIFHSPAATTQFVAVMTQCFSFNLAFVGTLQKLNAKDKSPVRIVEVDDGSAAQPGKKTVVAGACTNMPSDLSFSEDLPAVTMAQDSILHQLPRLPPWFREYGGCQFYTELAGVLRLVGLSSMLGSGDSRNLFVLTEELVAPLRCMPLDLQGDRYRDQFAGQWQRRAAASIAVLNEVFFGASGLWVHASPLPFTMFRHQHKTKISSNMVEHFDAVGGEDIGGSYNQSPWEDLALGLSGEMLVDRIGTVLHEFTGDALWKPPTDAALLVNDDFLPAKLHALKDNAFLQQVILEGIGVLAVSIGKLFEEQGFLGSVLYLLLERLGCADPSVSSTAGLIVHIVSSACGYPSVRALIVASTDYIVDSLCRQLRHMDFFPNSPNMLVAVLRYTGAGQDLVPLLQEPMRSISLELEIPARQVHSENTLPMLRALNEVVKAARSESARMLETMVLQEISGPALGGCQFDDSKSMNYWEEIISHVKKSERTRQALQEIVLSCLNSSSPLMASKDQRKCLLALEITDVGMVSMACLDALAKREKEEKAKARTLTGHVDDISDFTDAEPPKLLPVMHRVWPHLAACLKHAMPSVLIRALEVIASVVSSCGGDFFTRRFQKDLVPRFLNILAQGTSLQAKSDIHGGRKLRLNSHETNASNYKEFAPASLLKVQETVLACIRDVAKSKKSAPALARSLEQLAGVVVGLACAVPAIEDSATQALIALSNIDADLIWILLADIAYGSSSPQLLEEVMSPPGPLFPNASQLLPPFRGSQEALWMQFSGRERNLNINSSQAWTILSRLESCNNKDSRHLDL</sequence>
<dbReference type="Proteomes" id="UP000886520">
    <property type="component" value="Chromosome 14"/>
</dbReference>
<gene>
    <name evidence="3" type="ORF">GOP47_0014413</name>
</gene>
<organism evidence="3 4">
    <name type="scientific">Adiantum capillus-veneris</name>
    <name type="common">Maidenhair fern</name>
    <dbReference type="NCBI Taxonomy" id="13818"/>
    <lineage>
        <taxon>Eukaryota</taxon>
        <taxon>Viridiplantae</taxon>
        <taxon>Streptophyta</taxon>
        <taxon>Embryophyta</taxon>
        <taxon>Tracheophyta</taxon>
        <taxon>Polypodiopsida</taxon>
        <taxon>Polypodiidae</taxon>
        <taxon>Polypodiales</taxon>
        <taxon>Pteridineae</taxon>
        <taxon>Pteridaceae</taxon>
        <taxon>Vittarioideae</taxon>
        <taxon>Adiantum</taxon>
    </lineage>
</organism>
<dbReference type="OrthoDB" id="49511at2759"/>
<evidence type="ECO:0008006" key="5">
    <source>
        <dbReference type="Google" id="ProtNLM"/>
    </source>
</evidence>
<dbReference type="InterPro" id="IPR049362">
    <property type="entry name" value="TTI1_rpt"/>
</dbReference>
<feature type="domain" description="TTI1 C-terminal TPR" evidence="2">
    <location>
        <begin position="1028"/>
        <end position="1268"/>
    </location>
</feature>
<evidence type="ECO:0000313" key="3">
    <source>
        <dbReference type="EMBL" id="KAI5070070.1"/>
    </source>
</evidence>
<evidence type="ECO:0000313" key="4">
    <source>
        <dbReference type="Proteomes" id="UP000886520"/>
    </source>
</evidence>
<dbReference type="InterPro" id="IPR011989">
    <property type="entry name" value="ARM-like"/>
</dbReference>
<comment type="caution">
    <text evidence="3">The sequence shown here is derived from an EMBL/GenBank/DDBJ whole genome shotgun (WGS) entry which is preliminary data.</text>
</comment>
<dbReference type="PANTHER" id="PTHR18460:SF3">
    <property type="entry name" value="TELO2-INTERACTING PROTEIN 1 HOMOLOG"/>
    <property type="match status" value="1"/>
</dbReference>
<name>A0A9D4ULL7_ADICA</name>
<dbReference type="EMBL" id="JABFUD020000014">
    <property type="protein sequence ID" value="KAI5070070.1"/>
    <property type="molecule type" value="Genomic_DNA"/>
</dbReference>
<dbReference type="Pfam" id="PF21547">
    <property type="entry name" value="TTI1"/>
    <property type="match status" value="1"/>
</dbReference>
<dbReference type="Pfam" id="PF24181">
    <property type="entry name" value="TPR_TTI1_C"/>
    <property type="match status" value="1"/>
</dbReference>
<feature type="domain" description="TTI1 N-terminal TPR" evidence="1">
    <location>
        <begin position="196"/>
        <end position="469"/>
    </location>
</feature>